<dbReference type="Gene3D" id="3.40.50.720">
    <property type="entry name" value="NAD(P)-binding Rossmann-like Domain"/>
    <property type="match status" value="1"/>
</dbReference>
<comment type="caution">
    <text evidence="3">The sequence shown here is derived from an EMBL/GenBank/DDBJ whole genome shotgun (WGS) entry which is preliminary data.</text>
</comment>
<dbReference type="InterPro" id="IPR036291">
    <property type="entry name" value="NAD(P)-bd_dom_sf"/>
</dbReference>
<keyword evidence="2 3" id="KW-0560">Oxidoreductase</keyword>
<protein>
    <submittedName>
        <fullName evidence="3">Glucose 1-dehydrogenase</fullName>
        <ecNumber evidence="3">1.1.1.47</ecNumber>
    </submittedName>
</protein>
<reference evidence="3 4" key="1">
    <citation type="submission" date="2020-07" db="EMBL/GenBank/DDBJ databases">
        <title>Streptomyces isolated from Indian soil.</title>
        <authorList>
            <person name="Mandal S."/>
            <person name="Maiti P.K."/>
        </authorList>
    </citation>
    <scope>NUCLEOTIDE SEQUENCE [LARGE SCALE GENOMIC DNA]</scope>
    <source>
        <strain evidence="3 4">PSKA28</strain>
    </source>
</reference>
<evidence type="ECO:0000256" key="1">
    <source>
        <dbReference type="ARBA" id="ARBA00006484"/>
    </source>
</evidence>
<dbReference type="GO" id="GO:0047936">
    <property type="term" value="F:glucose 1-dehydrogenase [NAD(P)+] activity"/>
    <property type="evidence" value="ECO:0007669"/>
    <property type="project" value="UniProtKB-EC"/>
</dbReference>
<gene>
    <name evidence="3" type="ORF">H1D24_07605</name>
</gene>
<dbReference type="FunFam" id="3.40.50.720:FF:000084">
    <property type="entry name" value="Short-chain dehydrogenase reductase"/>
    <property type="match status" value="1"/>
</dbReference>
<evidence type="ECO:0000313" key="4">
    <source>
        <dbReference type="Proteomes" id="UP000545761"/>
    </source>
</evidence>
<dbReference type="EMBL" id="JACEHE010000003">
    <property type="protein sequence ID" value="MBA2945677.1"/>
    <property type="molecule type" value="Genomic_DNA"/>
</dbReference>
<sequence>MISLKGRTALITGAARGQGEAEARLFALLGASVVIGDILDGEGTEVARSIGPAARYTRLDVTDESRWAAAVDTAVAEFGGLDILVNNAGVYRSGPLAEETAESFESVIRVNLVGPFLGIRAVLEPMRRAGGGAIVNVSSVAGLTGLARTGGYGASKWGLRGLTKTAALELGEYGIRVNSVHPGLIDTPMVAGIAPPRGAGQHQAVALRRVGLPEDVAGLVAFLASDSASYLTGAEIAVDGGWSAGPTPPGTTVSDAQGD</sequence>
<dbReference type="EC" id="1.1.1.47" evidence="3"/>
<dbReference type="SUPFAM" id="SSF51735">
    <property type="entry name" value="NAD(P)-binding Rossmann-fold domains"/>
    <property type="match status" value="1"/>
</dbReference>
<dbReference type="PROSITE" id="PS00061">
    <property type="entry name" value="ADH_SHORT"/>
    <property type="match status" value="1"/>
</dbReference>
<comment type="similarity">
    <text evidence="1">Belongs to the short-chain dehydrogenases/reductases (SDR) family.</text>
</comment>
<dbReference type="Proteomes" id="UP000545761">
    <property type="component" value="Unassembled WGS sequence"/>
</dbReference>
<dbReference type="InterPro" id="IPR020904">
    <property type="entry name" value="Sc_DH/Rdtase_CS"/>
</dbReference>
<organism evidence="3 4">
    <name type="scientific">Streptomyces himalayensis subsp. himalayensis</name>
    <dbReference type="NCBI Taxonomy" id="2756131"/>
    <lineage>
        <taxon>Bacteria</taxon>
        <taxon>Bacillati</taxon>
        <taxon>Actinomycetota</taxon>
        <taxon>Actinomycetes</taxon>
        <taxon>Kitasatosporales</taxon>
        <taxon>Streptomycetaceae</taxon>
        <taxon>Streptomyces</taxon>
        <taxon>Streptomyces himalayensis</taxon>
    </lineage>
</organism>
<dbReference type="PANTHER" id="PTHR24321:SF15">
    <property type="entry name" value="OXIDOREDUCTASE UCPA"/>
    <property type="match status" value="1"/>
</dbReference>
<dbReference type="RefSeq" id="WP_181656606.1">
    <property type="nucleotide sequence ID" value="NZ_JACEHE010000003.1"/>
</dbReference>
<dbReference type="PRINTS" id="PR00080">
    <property type="entry name" value="SDRFAMILY"/>
</dbReference>
<name>A0A7W0I7X8_9ACTN</name>
<dbReference type="InterPro" id="IPR002347">
    <property type="entry name" value="SDR_fam"/>
</dbReference>
<proteinExistence type="inferred from homology"/>
<dbReference type="NCBIfam" id="NF005559">
    <property type="entry name" value="PRK07231.1"/>
    <property type="match status" value="1"/>
</dbReference>
<evidence type="ECO:0000313" key="3">
    <source>
        <dbReference type="EMBL" id="MBA2945677.1"/>
    </source>
</evidence>
<evidence type="ECO:0000256" key="2">
    <source>
        <dbReference type="ARBA" id="ARBA00023002"/>
    </source>
</evidence>
<accession>A0A7W0I7X8</accession>
<dbReference type="PANTHER" id="PTHR24321">
    <property type="entry name" value="DEHYDROGENASES, SHORT CHAIN"/>
    <property type="match status" value="1"/>
</dbReference>
<dbReference type="Pfam" id="PF13561">
    <property type="entry name" value="adh_short_C2"/>
    <property type="match status" value="1"/>
</dbReference>
<dbReference type="PRINTS" id="PR00081">
    <property type="entry name" value="GDHRDH"/>
</dbReference>
<dbReference type="AlphaFoldDB" id="A0A7W0I7X8"/>